<dbReference type="InterPro" id="IPR032710">
    <property type="entry name" value="NTF2-like_dom_sf"/>
</dbReference>
<protein>
    <submittedName>
        <fullName evidence="2">Nuclear transport factor 2 family protein</fullName>
    </submittedName>
</protein>
<name>A0A6B0Y265_9RHOB</name>
<sequence length="131" mass="14918">MKLPGACLTLGRVLIAFSMLFQPASAADLPKPISCYQDSTNAKDIEAYMSCFTADAEMIDVSRTFAGQEAIRAWALREVIPGGETFRHRRILEQETGYAKTEVNWLNWVVHYTYWWDEAGKITRMSLQYAD</sequence>
<comment type="caution">
    <text evidence="2">The sequence shown here is derived from an EMBL/GenBank/DDBJ whole genome shotgun (WGS) entry which is preliminary data.</text>
</comment>
<dbReference type="SUPFAM" id="SSF54427">
    <property type="entry name" value="NTF2-like"/>
    <property type="match status" value="1"/>
</dbReference>
<dbReference type="Gene3D" id="3.10.450.50">
    <property type="match status" value="1"/>
</dbReference>
<feature type="chain" id="PRO_5025331872" evidence="1">
    <location>
        <begin position="27"/>
        <end position="131"/>
    </location>
</feature>
<keyword evidence="1" id="KW-0732">Signal</keyword>
<feature type="signal peptide" evidence="1">
    <location>
        <begin position="1"/>
        <end position="26"/>
    </location>
</feature>
<proteinExistence type="predicted"/>
<dbReference type="AlphaFoldDB" id="A0A6B0Y265"/>
<dbReference type="EMBL" id="VXRY01000287">
    <property type="protein sequence ID" value="MXY33860.1"/>
    <property type="molecule type" value="Genomic_DNA"/>
</dbReference>
<reference evidence="2" key="1">
    <citation type="submission" date="2019-09" db="EMBL/GenBank/DDBJ databases">
        <title>Characterisation of the sponge microbiome using genome-centric metagenomics.</title>
        <authorList>
            <person name="Engelberts J.P."/>
            <person name="Robbins S.J."/>
            <person name="De Goeij J.M."/>
            <person name="Aranda M."/>
            <person name="Bell S.C."/>
            <person name="Webster N.S."/>
        </authorList>
    </citation>
    <scope>NUCLEOTIDE SEQUENCE</scope>
    <source>
        <strain evidence="2">SB0664_bin_43</strain>
    </source>
</reference>
<evidence type="ECO:0000256" key="1">
    <source>
        <dbReference type="SAM" id="SignalP"/>
    </source>
</evidence>
<gene>
    <name evidence="2" type="ORF">F4Y60_07175</name>
</gene>
<organism evidence="2">
    <name type="scientific">Boseongicola sp. SB0664_bin_43</name>
    <dbReference type="NCBI Taxonomy" id="2604844"/>
    <lineage>
        <taxon>Bacteria</taxon>
        <taxon>Pseudomonadati</taxon>
        <taxon>Pseudomonadota</taxon>
        <taxon>Alphaproteobacteria</taxon>
        <taxon>Rhodobacterales</taxon>
        <taxon>Paracoccaceae</taxon>
        <taxon>Boseongicola</taxon>
    </lineage>
</organism>
<accession>A0A6B0Y265</accession>
<evidence type="ECO:0000313" key="2">
    <source>
        <dbReference type="EMBL" id="MXY33860.1"/>
    </source>
</evidence>